<accession>A0AAV8XAW9</accession>
<keyword evidence="3" id="KW-1185">Reference proteome</keyword>
<reference evidence="2" key="1">
    <citation type="journal article" date="2023" name="Insect Mol. Biol.">
        <title>Genome sequencing provides insights into the evolution of gene families encoding plant cell wall-degrading enzymes in longhorned beetles.</title>
        <authorList>
            <person name="Shin N.R."/>
            <person name="Okamura Y."/>
            <person name="Kirsch R."/>
            <person name="Pauchet Y."/>
        </authorList>
    </citation>
    <scope>NUCLEOTIDE SEQUENCE</scope>
    <source>
        <strain evidence="2">RBIC_L_NR</strain>
    </source>
</reference>
<feature type="domain" description="Formyl transferase N-terminal" evidence="1">
    <location>
        <begin position="2"/>
        <end position="56"/>
    </location>
</feature>
<evidence type="ECO:0000259" key="1">
    <source>
        <dbReference type="Pfam" id="PF00551"/>
    </source>
</evidence>
<gene>
    <name evidence="2" type="ORF">NQ314_012603</name>
</gene>
<dbReference type="Proteomes" id="UP001162156">
    <property type="component" value="Unassembled WGS sequence"/>
</dbReference>
<evidence type="ECO:0000313" key="3">
    <source>
        <dbReference type="Proteomes" id="UP001162156"/>
    </source>
</evidence>
<dbReference type="InterPro" id="IPR036477">
    <property type="entry name" value="Formyl_transf_N_sf"/>
</dbReference>
<dbReference type="GO" id="GO:0004479">
    <property type="term" value="F:methionyl-tRNA formyltransferase activity"/>
    <property type="evidence" value="ECO:0007669"/>
    <property type="project" value="TreeGrafter"/>
</dbReference>
<dbReference type="SUPFAM" id="SSF53328">
    <property type="entry name" value="Formyltransferase"/>
    <property type="match status" value="1"/>
</dbReference>
<dbReference type="AlphaFoldDB" id="A0AAV8XAW9"/>
<dbReference type="GO" id="GO:0005739">
    <property type="term" value="C:mitochondrion"/>
    <property type="evidence" value="ECO:0007669"/>
    <property type="project" value="TreeGrafter"/>
</dbReference>
<dbReference type="InterPro" id="IPR002376">
    <property type="entry name" value="Formyl_transf_N"/>
</dbReference>
<dbReference type="Gene3D" id="3.40.50.12230">
    <property type="match status" value="1"/>
</dbReference>
<dbReference type="Pfam" id="PF00551">
    <property type="entry name" value="Formyl_trans_N"/>
    <property type="match status" value="1"/>
</dbReference>
<proteinExistence type="predicted"/>
<dbReference type="EMBL" id="JANEYF010003504">
    <property type="protein sequence ID" value="KAJ8935887.1"/>
    <property type="molecule type" value="Genomic_DNA"/>
</dbReference>
<comment type="caution">
    <text evidence="2">The sequence shown here is derived from an EMBL/GenBank/DDBJ whole genome shotgun (WGS) entry which is preliminary data.</text>
</comment>
<organism evidence="2 3">
    <name type="scientific">Rhamnusium bicolor</name>
    <dbReference type="NCBI Taxonomy" id="1586634"/>
    <lineage>
        <taxon>Eukaryota</taxon>
        <taxon>Metazoa</taxon>
        <taxon>Ecdysozoa</taxon>
        <taxon>Arthropoda</taxon>
        <taxon>Hexapoda</taxon>
        <taxon>Insecta</taxon>
        <taxon>Pterygota</taxon>
        <taxon>Neoptera</taxon>
        <taxon>Endopterygota</taxon>
        <taxon>Coleoptera</taxon>
        <taxon>Polyphaga</taxon>
        <taxon>Cucujiformia</taxon>
        <taxon>Chrysomeloidea</taxon>
        <taxon>Cerambycidae</taxon>
        <taxon>Lepturinae</taxon>
        <taxon>Rhagiini</taxon>
        <taxon>Rhamnusium</taxon>
    </lineage>
</organism>
<evidence type="ECO:0000313" key="2">
    <source>
        <dbReference type="EMBL" id="KAJ8935887.1"/>
    </source>
</evidence>
<name>A0AAV8XAW9_9CUCU</name>
<dbReference type="PANTHER" id="PTHR11138:SF5">
    <property type="entry name" value="METHIONYL-TRNA FORMYLTRANSFERASE, MITOCHONDRIAL"/>
    <property type="match status" value="1"/>
</dbReference>
<protein>
    <recommendedName>
        <fullName evidence="1">Formyl transferase N-terminal domain-containing protein</fullName>
    </recommendedName>
</protein>
<sequence length="61" mass="6742">MISNGMLNVHASLLPRWRGAAPIIYALANGDKETGITIMKIKPKHFDIGEVLLQSKNSYSM</sequence>
<dbReference type="PANTHER" id="PTHR11138">
    <property type="entry name" value="METHIONYL-TRNA FORMYLTRANSFERASE"/>
    <property type="match status" value="1"/>
</dbReference>